<dbReference type="PANTHER" id="PTHR35450:SF2">
    <property type="entry name" value="REVERSE TRANSCRIPTASE DOMAIN-CONTAINING PROTEIN"/>
    <property type="match status" value="1"/>
</dbReference>
<evidence type="ECO:0000313" key="3">
    <source>
        <dbReference type="Proteomes" id="UP001249851"/>
    </source>
</evidence>
<dbReference type="Gene3D" id="3.30.70.270">
    <property type="match status" value="1"/>
</dbReference>
<dbReference type="InterPro" id="IPR043128">
    <property type="entry name" value="Rev_trsase/Diguanyl_cyclase"/>
</dbReference>
<dbReference type="PANTHER" id="PTHR35450">
    <property type="entry name" value="REVERSE TRANSCRIPTASE DOMAIN-CONTAINING PROTEIN"/>
    <property type="match status" value="1"/>
</dbReference>
<dbReference type="AlphaFoldDB" id="A0AAD9PV38"/>
<organism evidence="2 3">
    <name type="scientific">Acropora cervicornis</name>
    <name type="common">Staghorn coral</name>
    <dbReference type="NCBI Taxonomy" id="6130"/>
    <lineage>
        <taxon>Eukaryota</taxon>
        <taxon>Metazoa</taxon>
        <taxon>Cnidaria</taxon>
        <taxon>Anthozoa</taxon>
        <taxon>Hexacorallia</taxon>
        <taxon>Scleractinia</taxon>
        <taxon>Astrocoeniina</taxon>
        <taxon>Acroporidae</taxon>
        <taxon>Acropora</taxon>
    </lineage>
</organism>
<gene>
    <name evidence="2" type="ORF">P5673_029864</name>
</gene>
<evidence type="ECO:0000313" key="2">
    <source>
        <dbReference type="EMBL" id="KAK2549615.1"/>
    </source>
</evidence>
<feature type="domain" description="Reverse transcriptase" evidence="1">
    <location>
        <begin position="1"/>
        <end position="224"/>
    </location>
</feature>
<dbReference type="Proteomes" id="UP001249851">
    <property type="component" value="Unassembled WGS sequence"/>
</dbReference>
<dbReference type="EMBL" id="JARQWQ010000123">
    <property type="protein sequence ID" value="KAK2549615.1"/>
    <property type="molecule type" value="Genomic_DNA"/>
</dbReference>
<evidence type="ECO:0000259" key="1">
    <source>
        <dbReference type="PROSITE" id="PS50878"/>
    </source>
</evidence>
<sequence length="602" mass="69132">MEGEQRGAKEKCSGTTDNLLIDHMVCQDSQRGRRNISMAWIDVRKAYDSVSRNWLREMFSVHRFPQWIGNLIERLSAKWNTRISVRTRQGTELSERILFARGLPQGDALCPKLFTLCMNPIAWKLQASEGYRLSKPINTKITDLLYVDDLKVYAASEAKLKVVLRELQAAMGDIGLLWNERKCAVVNVKRGCLQELAPGLKIDEQQLIKSLTEDSQYKFLGVLESIKQEDSLVLESAARVYLQRLSVIWSSPLSDHHKVVATNQFALPVLVYFMWTQVWSITELQRLDRESRKIMVENGGKHPLGTSDLLYLPRKVGGRGPKSIEAEYKLTKVKAALELRCPDPSGTTEQGEVIEGRKIGVWAKKAVQSKRFEDTKEKKWQGKLMTVRWEDEKLDGECFSWMTEWRAAPTHTIAGIMELYEQLLPTKLYNSRKTKTTDDPDARCRMCGKAQESVAHVLSGCSVLAQTKYLSRHNAALKILFFELLKSYQLIEVIPPWYSPTQPKPSYENEQATVYWDVPVYADHIEVHANRVDARIVDKENQTVTLLEMSCPWVENREQKEKEKTLKYAPLRLELKQQYPGYRINQVNIIIDVLGGYSKEQC</sequence>
<comment type="caution">
    <text evidence="2">The sequence shown here is derived from an EMBL/GenBank/DDBJ whole genome shotgun (WGS) entry which is preliminary data.</text>
</comment>
<dbReference type="InterPro" id="IPR043502">
    <property type="entry name" value="DNA/RNA_pol_sf"/>
</dbReference>
<keyword evidence="3" id="KW-1185">Reference proteome</keyword>
<dbReference type="PROSITE" id="PS50878">
    <property type="entry name" value="RT_POL"/>
    <property type="match status" value="1"/>
</dbReference>
<dbReference type="SUPFAM" id="SSF56672">
    <property type="entry name" value="DNA/RNA polymerases"/>
    <property type="match status" value="1"/>
</dbReference>
<accession>A0AAD9PV38</accession>
<reference evidence="2" key="1">
    <citation type="journal article" date="2023" name="G3 (Bethesda)">
        <title>Whole genome assembly and annotation of the endangered Caribbean coral Acropora cervicornis.</title>
        <authorList>
            <person name="Selwyn J.D."/>
            <person name="Vollmer S.V."/>
        </authorList>
    </citation>
    <scope>NUCLEOTIDE SEQUENCE</scope>
    <source>
        <strain evidence="2">K2</strain>
    </source>
</reference>
<proteinExistence type="predicted"/>
<name>A0AAD9PV38_ACRCE</name>
<dbReference type="Pfam" id="PF00078">
    <property type="entry name" value="RVT_1"/>
    <property type="match status" value="1"/>
</dbReference>
<dbReference type="InterPro" id="IPR000477">
    <property type="entry name" value="RT_dom"/>
</dbReference>
<reference evidence="2" key="2">
    <citation type="journal article" date="2023" name="Science">
        <title>Genomic signatures of disease resistance in endangered staghorn corals.</title>
        <authorList>
            <person name="Vollmer S.V."/>
            <person name="Selwyn J.D."/>
            <person name="Despard B.A."/>
            <person name="Roesel C.L."/>
        </authorList>
    </citation>
    <scope>NUCLEOTIDE SEQUENCE</scope>
    <source>
        <strain evidence="2">K2</strain>
    </source>
</reference>
<protein>
    <submittedName>
        <fullName evidence="2">Retrovirus-related Pol polyprotein from type-2 retrotransposable element R2DM</fullName>
    </submittedName>
</protein>